<evidence type="ECO:0000313" key="14">
    <source>
        <dbReference type="EMBL" id="APW63137.1"/>
    </source>
</evidence>
<accession>A0A1U7CW15</accession>
<comment type="pathway">
    <text evidence="2 13">Glycolipid biosynthesis; lipid IV(A) biosynthesis; lipid IV(A) from (3R)-3-hydroxytetradecanoyl-[acyl-carrier-protein] and UDP-N-acetyl-alpha-D-glucosamine: step 6/6.</text>
</comment>
<evidence type="ECO:0000256" key="2">
    <source>
        <dbReference type="ARBA" id="ARBA00004870"/>
    </source>
</evidence>
<keyword evidence="7 13" id="KW-0808">Transferase</keyword>
<keyword evidence="5 13" id="KW-0444">Lipid biosynthesis</keyword>
<dbReference type="UniPathway" id="UPA00359">
    <property type="reaction ID" value="UER00482"/>
</dbReference>
<dbReference type="GO" id="GO:0009244">
    <property type="term" value="P:lipopolysaccharide core region biosynthetic process"/>
    <property type="evidence" value="ECO:0007669"/>
    <property type="project" value="TreeGrafter"/>
</dbReference>
<organism evidence="14 15">
    <name type="scientific">Paludisphaera borealis</name>
    <dbReference type="NCBI Taxonomy" id="1387353"/>
    <lineage>
        <taxon>Bacteria</taxon>
        <taxon>Pseudomonadati</taxon>
        <taxon>Planctomycetota</taxon>
        <taxon>Planctomycetia</taxon>
        <taxon>Isosphaerales</taxon>
        <taxon>Isosphaeraceae</taxon>
        <taxon>Paludisphaera</taxon>
    </lineage>
</organism>
<keyword evidence="15" id="KW-1185">Reference proteome</keyword>
<keyword evidence="11 13" id="KW-0443">Lipid metabolism</keyword>
<dbReference type="SUPFAM" id="SSF52540">
    <property type="entry name" value="P-loop containing nucleoside triphosphate hydrolases"/>
    <property type="match status" value="1"/>
</dbReference>
<evidence type="ECO:0000256" key="10">
    <source>
        <dbReference type="ARBA" id="ARBA00022840"/>
    </source>
</evidence>
<comment type="function">
    <text evidence="1 13">Transfers the gamma-phosphate of ATP to the 4'-position of a tetraacyldisaccharide 1-phosphate intermediate (termed DS-1-P) to form tetraacyldisaccharide 1,4'-bis-phosphate (lipid IVA).</text>
</comment>
<dbReference type="GO" id="GO:0005524">
    <property type="term" value="F:ATP binding"/>
    <property type="evidence" value="ECO:0007669"/>
    <property type="project" value="UniProtKB-UniRule"/>
</dbReference>
<dbReference type="NCBIfam" id="TIGR00682">
    <property type="entry name" value="lpxK"/>
    <property type="match status" value="1"/>
</dbReference>
<dbReference type="GO" id="GO:0005886">
    <property type="term" value="C:plasma membrane"/>
    <property type="evidence" value="ECO:0007669"/>
    <property type="project" value="TreeGrafter"/>
</dbReference>
<evidence type="ECO:0000256" key="5">
    <source>
        <dbReference type="ARBA" id="ARBA00022516"/>
    </source>
</evidence>
<dbReference type="InterPro" id="IPR027417">
    <property type="entry name" value="P-loop_NTPase"/>
</dbReference>
<reference evidence="15" key="1">
    <citation type="submission" date="2016-12" db="EMBL/GenBank/DDBJ databases">
        <title>Comparative genomics of four Isosphaeraceae planctomycetes: a common pool of plasmids and glycoside hydrolase genes.</title>
        <authorList>
            <person name="Ivanova A."/>
        </authorList>
    </citation>
    <scope>NUCLEOTIDE SEQUENCE [LARGE SCALE GENOMIC DNA]</scope>
    <source>
        <strain evidence="15">PX4</strain>
    </source>
</reference>
<evidence type="ECO:0000256" key="7">
    <source>
        <dbReference type="ARBA" id="ARBA00022679"/>
    </source>
</evidence>
<dbReference type="STRING" id="1387353.BSF38_04698"/>
<comment type="catalytic activity">
    <reaction evidence="13">
        <text>a lipid A disaccharide + ATP = a lipid IVA + ADP + H(+)</text>
        <dbReference type="Rhea" id="RHEA:67840"/>
        <dbReference type="ChEBI" id="CHEBI:15378"/>
        <dbReference type="ChEBI" id="CHEBI:30616"/>
        <dbReference type="ChEBI" id="CHEBI:176343"/>
        <dbReference type="ChEBI" id="CHEBI:176425"/>
        <dbReference type="ChEBI" id="CHEBI:456216"/>
        <dbReference type="EC" id="2.7.1.130"/>
    </reaction>
</comment>
<dbReference type="InterPro" id="IPR003758">
    <property type="entry name" value="LpxK"/>
</dbReference>
<protein>
    <recommendedName>
        <fullName evidence="4 13">Tetraacyldisaccharide 4'-kinase</fullName>
        <ecNumber evidence="3 13">2.7.1.130</ecNumber>
    </recommendedName>
    <alternativeName>
        <fullName evidence="12 13">Lipid A 4'-kinase</fullName>
    </alternativeName>
</protein>
<keyword evidence="8 13" id="KW-0547">Nucleotide-binding</keyword>
<keyword evidence="6 13" id="KW-0441">Lipid A biosynthesis</keyword>
<dbReference type="PANTHER" id="PTHR42724:SF1">
    <property type="entry name" value="TETRAACYLDISACCHARIDE 4'-KINASE, MITOCHONDRIAL-RELATED"/>
    <property type="match status" value="1"/>
</dbReference>
<gene>
    <name evidence="13 14" type="primary">lpxK</name>
    <name evidence="14" type="ORF">BSF38_04698</name>
</gene>
<evidence type="ECO:0000256" key="1">
    <source>
        <dbReference type="ARBA" id="ARBA00002274"/>
    </source>
</evidence>
<name>A0A1U7CW15_9BACT</name>
<evidence type="ECO:0000256" key="13">
    <source>
        <dbReference type="HAMAP-Rule" id="MF_00409"/>
    </source>
</evidence>
<dbReference type="EMBL" id="CP019082">
    <property type="protein sequence ID" value="APW63137.1"/>
    <property type="molecule type" value="Genomic_DNA"/>
</dbReference>
<keyword evidence="9 13" id="KW-0418">Kinase</keyword>
<evidence type="ECO:0000256" key="11">
    <source>
        <dbReference type="ARBA" id="ARBA00023098"/>
    </source>
</evidence>
<dbReference type="Proteomes" id="UP000186309">
    <property type="component" value="Chromosome"/>
</dbReference>
<dbReference type="EC" id="2.7.1.130" evidence="3 13"/>
<dbReference type="Pfam" id="PF02606">
    <property type="entry name" value="LpxK"/>
    <property type="match status" value="1"/>
</dbReference>
<evidence type="ECO:0000256" key="4">
    <source>
        <dbReference type="ARBA" id="ARBA00016436"/>
    </source>
</evidence>
<dbReference type="GO" id="GO:0009245">
    <property type="term" value="P:lipid A biosynthetic process"/>
    <property type="evidence" value="ECO:0007669"/>
    <property type="project" value="UniProtKB-UniRule"/>
</dbReference>
<dbReference type="RefSeq" id="WP_083713322.1">
    <property type="nucleotide sequence ID" value="NZ_CP019082.1"/>
</dbReference>
<feature type="binding site" evidence="13">
    <location>
        <begin position="68"/>
        <end position="75"/>
    </location>
    <ligand>
        <name>ATP</name>
        <dbReference type="ChEBI" id="CHEBI:30616"/>
    </ligand>
</feature>
<evidence type="ECO:0000256" key="3">
    <source>
        <dbReference type="ARBA" id="ARBA00012071"/>
    </source>
</evidence>
<dbReference type="PANTHER" id="PTHR42724">
    <property type="entry name" value="TETRAACYLDISACCHARIDE 4'-KINASE"/>
    <property type="match status" value="1"/>
</dbReference>
<dbReference type="OrthoDB" id="9789797at2"/>
<comment type="similarity">
    <text evidence="13">Belongs to the LpxK family.</text>
</comment>
<dbReference type="KEGG" id="pbor:BSF38_04698"/>
<dbReference type="HAMAP" id="MF_00409">
    <property type="entry name" value="LpxK"/>
    <property type="match status" value="1"/>
</dbReference>
<evidence type="ECO:0000256" key="12">
    <source>
        <dbReference type="ARBA" id="ARBA00029757"/>
    </source>
</evidence>
<keyword evidence="10 13" id="KW-0067">ATP-binding</keyword>
<proteinExistence type="inferred from homology"/>
<evidence type="ECO:0000256" key="9">
    <source>
        <dbReference type="ARBA" id="ARBA00022777"/>
    </source>
</evidence>
<evidence type="ECO:0000313" key="15">
    <source>
        <dbReference type="Proteomes" id="UP000186309"/>
    </source>
</evidence>
<evidence type="ECO:0000256" key="6">
    <source>
        <dbReference type="ARBA" id="ARBA00022556"/>
    </source>
</evidence>
<dbReference type="GO" id="GO:0009029">
    <property type="term" value="F:lipid-A 4'-kinase activity"/>
    <property type="evidence" value="ECO:0007669"/>
    <property type="project" value="UniProtKB-UniRule"/>
</dbReference>
<evidence type="ECO:0000256" key="8">
    <source>
        <dbReference type="ARBA" id="ARBA00022741"/>
    </source>
</evidence>
<sequence>MIRIDPDAFLRLVRGETKGPVACLGRFGLGLGSVGYRAAVAVRNAAFDRGLKTIYRASVPVISVGNVTLGGTGKTPMVEWLARWYRERGVRVCIISRGYGQDGAINDEGLVLEENLPDVPHLQDPDRVKLAHVAVEELETELIILDDGFQHRRLARDLDLVLLDALDPFGLGRLFPRGLLREPVSSIRRGHAVILSRADLVSDDRRREIRAEVRRRAGAVPLLEARHRPRDLVDGDGEPSALDGLSGARVAAFCGIGNPEGFRRTLEGLCGEVVGFRGFPDHHPYTADDVDSLGRWADGLGVNLVLTTQKDLVKLRTSTLGDARLRALRIELEILESAEPLETLLATLLPGSHGGSKD</sequence>
<dbReference type="AlphaFoldDB" id="A0A1U7CW15"/>